<evidence type="ECO:0008006" key="4">
    <source>
        <dbReference type="Google" id="ProtNLM"/>
    </source>
</evidence>
<reference evidence="2" key="1">
    <citation type="journal article" date="2021" name="G3 (Bethesda)">
        <title>Genome and transcriptome analysis of the beet armyworm Spodoptera exigua reveals targets for pest control. .</title>
        <authorList>
            <person name="Simon S."/>
            <person name="Breeschoten T."/>
            <person name="Jansen H.J."/>
            <person name="Dirks R.P."/>
            <person name="Schranz M.E."/>
            <person name="Ros V.I.D."/>
        </authorList>
    </citation>
    <scope>NUCLEOTIDE SEQUENCE</scope>
    <source>
        <strain evidence="2">TB_SE_WUR_2020</strain>
    </source>
</reference>
<organism evidence="2 3">
    <name type="scientific">Spodoptera exigua</name>
    <name type="common">Beet armyworm</name>
    <name type="synonym">Noctua fulgens</name>
    <dbReference type="NCBI Taxonomy" id="7107"/>
    <lineage>
        <taxon>Eukaryota</taxon>
        <taxon>Metazoa</taxon>
        <taxon>Ecdysozoa</taxon>
        <taxon>Arthropoda</taxon>
        <taxon>Hexapoda</taxon>
        <taxon>Insecta</taxon>
        <taxon>Pterygota</taxon>
        <taxon>Neoptera</taxon>
        <taxon>Endopterygota</taxon>
        <taxon>Lepidoptera</taxon>
        <taxon>Glossata</taxon>
        <taxon>Ditrysia</taxon>
        <taxon>Noctuoidea</taxon>
        <taxon>Noctuidae</taxon>
        <taxon>Amphipyrinae</taxon>
        <taxon>Spodoptera</taxon>
    </lineage>
</organism>
<protein>
    <recommendedName>
        <fullName evidence="4">PHD-type domain-containing protein</fullName>
    </recommendedName>
</protein>
<dbReference type="InterPro" id="IPR013083">
    <property type="entry name" value="Znf_RING/FYVE/PHD"/>
</dbReference>
<dbReference type="Gene3D" id="3.30.40.10">
    <property type="entry name" value="Zinc/RING finger domain, C3HC4 (zinc finger)"/>
    <property type="match status" value="1"/>
</dbReference>
<name>A0A922MLQ3_SPOEX</name>
<sequence>MPSCGACGSIIEDHFMECSNGKCKKLYDIACLEVTIDAFKSYTEEYKLSWVCPECMCLMPKRGNTGTPLIVKTVAFRTTSNTTPVNNVNTKRGSQASFSPTLSSDTMLLEEIREFRAEMTARMNSQAEAITLLLNQFSQTRSDLDNISKLMRVLEEKICTTQTEDILSNSADKSPSATYANVVCELNGSNNNKKVQKSSKNSTPETQKVNKGGATKTAVSPIPVTDSIIITAPSKSGIHEQSKDDQGNTEAGWITVNRKRNTRPLNNVAIGTNKELKSIQVMERKKHLHVWRLHPETTIEAITDHVKSVCGSDVQIKVDKVNHKTKRDYSSFIIGVPEIWFHKLHQPEIWPMNAEFNEWIWFRKSTKTRSN</sequence>
<gene>
    <name evidence="2" type="ORF">HF086_013978</name>
</gene>
<feature type="compositionally biased region" description="Basic and acidic residues" evidence="1">
    <location>
        <begin position="237"/>
        <end position="246"/>
    </location>
</feature>
<dbReference type="SUPFAM" id="SSF57903">
    <property type="entry name" value="FYVE/PHD zinc finger"/>
    <property type="match status" value="1"/>
</dbReference>
<proteinExistence type="predicted"/>
<dbReference type="AlphaFoldDB" id="A0A922MLQ3"/>
<feature type="region of interest" description="Disordered" evidence="1">
    <location>
        <begin position="189"/>
        <end position="217"/>
    </location>
</feature>
<dbReference type="InterPro" id="IPR011011">
    <property type="entry name" value="Znf_FYVE_PHD"/>
</dbReference>
<accession>A0A922MLQ3</accession>
<evidence type="ECO:0000256" key="1">
    <source>
        <dbReference type="SAM" id="MobiDB-lite"/>
    </source>
</evidence>
<comment type="caution">
    <text evidence="2">The sequence shown here is derived from an EMBL/GenBank/DDBJ whole genome shotgun (WGS) entry which is preliminary data.</text>
</comment>
<evidence type="ECO:0000313" key="3">
    <source>
        <dbReference type="Proteomes" id="UP000814243"/>
    </source>
</evidence>
<dbReference type="EMBL" id="JACEFF010000377">
    <property type="protein sequence ID" value="KAH9638706.1"/>
    <property type="molecule type" value="Genomic_DNA"/>
</dbReference>
<feature type="region of interest" description="Disordered" evidence="1">
    <location>
        <begin position="233"/>
        <end position="253"/>
    </location>
</feature>
<dbReference type="Proteomes" id="UP000814243">
    <property type="component" value="Unassembled WGS sequence"/>
</dbReference>
<feature type="compositionally biased region" description="Low complexity" evidence="1">
    <location>
        <begin position="189"/>
        <end position="202"/>
    </location>
</feature>
<evidence type="ECO:0000313" key="2">
    <source>
        <dbReference type="EMBL" id="KAH9638706.1"/>
    </source>
</evidence>